<evidence type="ECO:0000259" key="1">
    <source>
        <dbReference type="Pfam" id="PF01425"/>
    </source>
</evidence>
<evidence type="ECO:0000313" key="3">
    <source>
        <dbReference type="Proteomes" id="UP000443843"/>
    </source>
</evidence>
<gene>
    <name evidence="2" type="ORF">GLS40_16035</name>
</gene>
<feature type="domain" description="Amidase" evidence="1">
    <location>
        <begin position="28"/>
        <end position="428"/>
    </location>
</feature>
<dbReference type="InterPro" id="IPR036928">
    <property type="entry name" value="AS_sf"/>
</dbReference>
<keyword evidence="3" id="KW-1185">Reference proteome</keyword>
<dbReference type="InterPro" id="IPR020556">
    <property type="entry name" value="Amidase_CS"/>
</dbReference>
<dbReference type="AlphaFoldDB" id="A0A844W9G3"/>
<evidence type="ECO:0000313" key="2">
    <source>
        <dbReference type="EMBL" id="MWB79544.1"/>
    </source>
</evidence>
<accession>A0A844W9G3</accession>
<sequence>MHLIDREALDAVTLGARYRDGSTTPEQAVETALARMAEVEPALNAIACDMADAARAEAATRGADLRAGTDLGPLHGIPVAIKDLIDVAGIPVGYGTRAHPPRIAETDAALVARLRAAGAVILGKTNLLEYAYGVAHPLVGQTNNPHDPARTAGGSSGGSAALVAAGAVPLALGTDTGGSIRIPAAYCGIVGLKPTFGLVPLEGVFPLAQSLDHAGPLARTVADAALLLAALTGQAMPMDPVDPAALRIGVLRAQFPSEAANAPVGALVDACLHRLAGQGAQIWEVTIQGLEEATARLMAILMPEASVIHRDLLPVNPQGYAPGTRRQIEDGFAIPATDYLLARAYQGDLGAAVEAAFDGVDVLVSPSVPFVAPFEDPEIADGGDSELLASAFSNVTGHPSVSIPCGMVDGLPVGLQLTGRRGGDGALLATARAVEALLHGA</sequence>
<dbReference type="PANTHER" id="PTHR11895">
    <property type="entry name" value="TRANSAMIDASE"/>
    <property type="match status" value="1"/>
</dbReference>
<name>A0A844W9G3_9RHOB</name>
<dbReference type="PROSITE" id="PS00571">
    <property type="entry name" value="AMIDASES"/>
    <property type="match status" value="1"/>
</dbReference>
<dbReference type="PANTHER" id="PTHR11895:SF176">
    <property type="entry name" value="AMIDASE AMID-RELATED"/>
    <property type="match status" value="1"/>
</dbReference>
<reference evidence="2 3" key="1">
    <citation type="submission" date="2019-11" db="EMBL/GenBank/DDBJ databases">
        <title>Pseudooceanicola pacifica sp. nov., isolated from deep-sea sediment of the Pacific Ocean.</title>
        <authorList>
            <person name="Lyu L."/>
        </authorList>
    </citation>
    <scope>NUCLEOTIDE SEQUENCE [LARGE SCALE GENOMIC DNA]</scope>
    <source>
        <strain evidence="2 3">216_PA32_1</strain>
    </source>
</reference>
<proteinExistence type="predicted"/>
<comment type="caution">
    <text evidence="2">The sequence shown here is derived from an EMBL/GenBank/DDBJ whole genome shotgun (WGS) entry which is preliminary data.</text>
</comment>
<dbReference type="Proteomes" id="UP000443843">
    <property type="component" value="Unassembled WGS sequence"/>
</dbReference>
<organism evidence="2 3">
    <name type="scientific">Pseudooceanicola pacificus</name>
    <dbReference type="NCBI Taxonomy" id="2676438"/>
    <lineage>
        <taxon>Bacteria</taxon>
        <taxon>Pseudomonadati</taxon>
        <taxon>Pseudomonadota</taxon>
        <taxon>Alphaproteobacteria</taxon>
        <taxon>Rhodobacterales</taxon>
        <taxon>Paracoccaceae</taxon>
        <taxon>Pseudooceanicola</taxon>
    </lineage>
</organism>
<dbReference type="InterPro" id="IPR023631">
    <property type="entry name" value="Amidase_dom"/>
</dbReference>
<dbReference type="Gene3D" id="3.90.1300.10">
    <property type="entry name" value="Amidase signature (AS) domain"/>
    <property type="match status" value="1"/>
</dbReference>
<protein>
    <submittedName>
        <fullName evidence="2">Amidase</fullName>
    </submittedName>
</protein>
<dbReference type="RefSeq" id="WP_160383669.1">
    <property type="nucleotide sequence ID" value="NZ_WNXQ01000012.1"/>
</dbReference>
<dbReference type="EMBL" id="WNXQ01000012">
    <property type="protein sequence ID" value="MWB79544.1"/>
    <property type="molecule type" value="Genomic_DNA"/>
</dbReference>
<dbReference type="GO" id="GO:0003824">
    <property type="term" value="F:catalytic activity"/>
    <property type="evidence" value="ECO:0007669"/>
    <property type="project" value="InterPro"/>
</dbReference>
<dbReference type="SUPFAM" id="SSF75304">
    <property type="entry name" value="Amidase signature (AS) enzymes"/>
    <property type="match status" value="1"/>
</dbReference>
<dbReference type="Pfam" id="PF01425">
    <property type="entry name" value="Amidase"/>
    <property type="match status" value="1"/>
</dbReference>
<dbReference type="InterPro" id="IPR000120">
    <property type="entry name" value="Amidase"/>
</dbReference>